<protein>
    <submittedName>
        <fullName evidence="1">Uncharacterized protein</fullName>
    </submittedName>
</protein>
<sequence>MSRAKVSDAATAAAAQDKQFRRASISAGIETSIVPQLSTLQSNPSKVKDMLLFIQGAKNIKHMSREYIDLNLAAETTDYPGFLEALMVEIKPLLKFARWGATLRILFVLVMTYADMITDVLVSAEYYRTGNFEAFNTSWRAMIIGVGSRTKTILTTRCLFSS</sequence>
<proteinExistence type="predicted"/>
<evidence type="ECO:0000313" key="1">
    <source>
        <dbReference type="EMBL" id="GMH61375.1"/>
    </source>
</evidence>
<name>A0A9W7A4T8_9STRA</name>
<gene>
    <name evidence="1" type="ORF">TrST_g6697</name>
</gene>
<accession>A0A9W7A4T8</accession>
<dbReference type="AlphaFoldDB" id="A0A9W7A4T8"/>
<comment type="caution">
    <text evidence="1">The sequence shown here is derived from an EMBL/GenBank/DDBJ whole genome shotgun (WGS) entry which is preliminary data.</text>
</comment>
<reference evidence="2" key="1">
    <citation type="journal article" date="2023" name="Commun. Biol.">
        <title>Genome analysis of Parmales, the sister group of diatoms, reveals the evolutionary specialization of diatoms from phago-mixotrophs to photoautotrophs.</title>
        <authorList>
            <person name="Ban H."/>
            <person name="Sato S."/>
            <person name="Yoshikawa S."/>
            <person name="Yamada K."/>
            <person name="Nakamura Y."/>
            <person name="Ichinomiya M."/>
            <person name="Sato N."/>
            <person name="Blanc-Mathieu R."/>
            <person name="Endo H."/>
            <person name="Kuwata A."/>
            <person name="Ogata H."/>
        </authorList>
    </citation>
    <scope>NUCLEOTIDE SEQUENCE [LARGE SCALE GENOMIC DNA]</scope>
    <source>
        <strain evidence="2">NIES 3701</strain>
    </source>
</reference>
<evidence type="ECO:0000313" key="2">
    <source>
        <dbReference type="Proteomes" id="UP001165085"/>
    </source>
</evidence>
<dbReference type="OrthoDB" id="10614814at2759"/>
<keyword evidence="2" id="KW-1185">Reference proteome</keyword>
<organism evidence="1 2">
    <name type="scientific">Triparma strigata</name>
    <dbReference type="NCBI Taxonomy" id="1606541"/>
    <lineage>
        <taxon>Eukaryota</taxon>
        <taxon>Sar</taxon>
        <taxon>Stramenopiles</taxon>
        <taxon>Ochrophyta</taxon>
        <taxon>Bolidophyceae</taxon>
        <taxon>Parmales</taxon>
        <taxon>Triparmaceae</taxon>
        <taxon>Triparma</taxon>
    </lineage>
</organism>
<dbReference type="Proteomes" id="UP001165085">
    <property type="component" value="Unassembled WGS sequence"/>
</dbReference>
<dbReference type="EMBL" id="BRXY01000071">
    <property type="protein sequence ID" value="GMH61375.1"/>
    <property type="molecule type" value="Genomic_DNA"/>
</dbReference>